<name>A0A645EWX6_9ZZZZ</name>
<proteinExistence type="predicted"/>
<sequence length="92" mass="10213">MRNAELHDLVRLHLGQLVAFKLDGTALSALQAGDRPKNRGLARAVGANQSDDFALVQMEGDPLHGLDRPVGNVKVFHVKHRHFCTLLPDRLR</sequence>
<organism evidence="1">
    <name type="scientific">bioreactor metagenome</name>
    <dbReference type="NCBI Taxonomy" id="1076179"/>
    <lineage>
        <taxon>unclassified sequences</taxon>
        <taxon>metagenomes</taxon>
        <taxon>ecological metagenomes</taxon>
    </lineage>
</organism>
<comment type="caution">
    <text evidence="1">The sequence shown here is derived from an EMBL/GenBank/DDBJ whole genome shotgun (WGS) entry which is preliminary data.</text>
</comment>
<protein>
    <submittedName>
        <fullName evidence="1">Uncharacterized protein</fullName>
    </submittedName>
</protein>
<accession>A0A645EWX6</accession>
<dbReference type="EMBL" id="VSSQ01052291">
    <property type="protein sequence ID" value="MPN06387.1"/>
    <property type="molecule type" value="Genomic_DNA"/>
</dbReference>
<dbReference type="AntiFam" id="ANF00095">
    <property type="entry name" value="Shadow ORF (opposite ABC transporters)"/>
</dbReference>
<gene>
    <name evidence="1" type="ORF">SDC9_153643</name>
</gene>
<reference evidence="1" key="1">
    <citation type="submission" date="2019-08" db="EMBL/GenBank/DDBJ databases">
        <authorList>
            <person name="Kucharzyk K."/>
            <person name="Murdoch R.W."/>
            <person name="Higgins S."/>
            <person name="Loffler F."/>
        </authorList>
    </citation>
    <scope>NUCLEOTIDE SEQUENCE</scope>
</reference>
<dbReference type="AlphaFoldDB" id="A0A645EWX6"/>
<evidence type="ECO:0000313" key="1">
    <source>
        <dbReference type="EMBL" id="MPN06387.1"/>
    </source>
</evidence>